<dbReference type="PANTHER" id="PTHR10887">
    <property type="entry name" value="DNA2/NAM7 HELICASE FAMILY"/>
    <property type="match status" value="1"/>
</dbReference>
<feature type="domain" description="DNA2/NAM7 helicase-like C-terminal" evidence="7">
    <location>
        <begin position="143"/>
        <end position="340"/>
    </location>
</feature>
<dbReference type="KEGG" id="sla:SERLADRAFT_456834"/>
<dbReference type="GO" id="GO:0005524">
    <property type="term" value="F:ATP binding"/>
    <property type="evidence" value="ECO:0007669"/>
    <property type="project" value="UniProtKB-KW"/>
</dbReference>
<keyword evidence="4" id="KW-0347">Helicase</keyword>
<evidence type="ECO:0000256" key="1">
    <source>
        <dbReference type="ARBA" id="ARBA00007913"/>
    </source>
</evidence>
<evidence type="ECO:0000313" key="8">
    <source>
        <dbReference type="EMBL" id="EGO30083.1"/>
    </source>
</evidence>
<dbReference type="FunFam" id="3.40.50.300:FF:000326">
    <property type="entry name" value="P-loop containing nucleoside triphosphate hydrolase"/>
    <property type="match status" value="1"/>
</dbReference>
<dbReference type="Proteomes" id="UP000008064">
    <property type="component" value="Unassembled WGS sequence"/>
</dbReference>
<dbReference type="GO" id="GO:0016787">
    <property type="term" value="F:hydrolase activity"/>
    <property type="evidence" value="ECO:0007669"/>
    <property type="project" value="UniProtKB-KW"/>
</dbReference>
<dbReference type="InterPro" id="IPR041679">
    <property type="entry name" value="DNA2/NAM7-like_C"/>
</dbReference>
<dbReference type="Pfam" id="PF13087">
    <property type="entry name" value="AAA_12"/>
    <property type="match status" value="1"/>
</dbReference>
<evidence type="ECO:0000256" key="4">
    <source>
        <dbReference type="ARBA" id="ARBA00022806"/>
    </source>
</evidence>
<dbReference type="Gene3D" id="3.40.50.300">
    <property type="entry name" value="P-loop containing nucleotide triphosphate hydrolases"/>
    <property type="match status" value="2"/>
</dbReference>
<dbReference type="PANTHER" id="PTHR10887:SF495">
    <property type="entry name" value="HELICASE SENATAXIN ISOFORM X1-RELATED"/>
    <property type="match status" value="1"/>
</dbReference>
<dbReference type="InterPro" id="IPR041677">
    <property type="entry name" value="DNA2/NAM7_AAA_11"/>
</dbReference>
<evidence type="ECO:0000256" key="3">
    <source>
        <dbReference type="ARBA" id="ARBA00022801"/>
    </source>
</evidence>
<keyword evidence="3" id="KW-0378">Hydrolase</keyword>
<dbReference type="CDD" id="cd18808">
    <property type="entry name" value="SF1_C_Upf1"/>
    <property type="match status" value="1"/>
</dbReference>
<accession>F8NID6</accession>
<dbReference type="InterPro" id="IPR047187">
    <property type="entry name" value="SF1_C_Upf1"/>
</dbReference>
<proteinExistence type="inferred from homology"/>
<dbReference type="Pfam" id="PF13086">
    <property type="entry name" value="AAA_11"/>
    <property type="match status" value="1"/>
</dbReference>
<reference evidence="8" key="1">
    <citation type="submission" date="2011-04" db="EMBL/GenBank/DDBJ databases">
        <title>Evolution of plant cell wall degrading machinery underlies the functional diversity of forest fungi.</title>
        <authorList>
            <consortium name="US DOE Joint Genome Institute (JGI-PGF)"/>
            <person name="Eastwood D.C."/>
            <person name="Floudas D."/>
            <person name="Binder M."/>
            <person name="Majcherczyk A."/>
            <person name="Schneider P."/>
            <person name="Aerts A."/>
            <person name="Asiegbu F.O."/>
            <person name="Baker S.E."/>
            <person name="Barry K."/>
            <person name="Bendiksby M."/>
            <person name="Blumentritt M."/>
            <person name="Coutinho P.M."/>
            <person name="Cullen D."/>
            <person name="Cullen D."/>
            <person name="Gathman A."/>
            <person name="Goodell B."/>
            <person name="Henrissat B."/>
            <person name="Ihrmark K."/>
            <person name="Kauserud H."/>
            <person name="Kohler A."/>
            <person name="LaButti K."/>
            <person name="Lapidus A."/>
            <person name="Lavin J.L."/>
            <person name="Lee Y.-H."/>
            <person name="Lindquist E."/>
            <person name="Lilly W."/>
            <person name="Lucas S."/>
            <person name="Morin E."/>
            <person name="Murat C."/>
            <person name="Oguiza J.A."/>
            <person name="Park J."/>
            <person name="Pisabarro A.G."/>
            <person name="Riley R."/>
            <person name="Rosling A."/>
            <person name="Salamov A."/>
            <person name="Schmidt O."/>
            <person name="Schmutz J."/>
            <person name="Skrede I."/>
            <person name="Stenlid J."/>
            <person name="Wiebenga A."/>
            <person name="Xie X."/>
            <person name="Kues U."/>
            <person name="Hibbett D.S."/>
            <person name="Hoffmeister D."/>
            <person name="Hogberg N."/>
            <person name="Martin F."/>
            <person name="Grigoriev I.V."/>
            <person name="Watkinson S.C."/>
        </authorList>
    </citation>
    <scope>NUCLEOTIDE SEQUENCE</scope>
    <source>
        <strain evidence="8">S7.9</strain>
    </source>
</reference>
<organism>
    <name type="scientific">Serpula lacrymans var. lacrymans (strain S7.9)</name>
    <name type="common">Dry rot fungus</name>
    <dbReference type="NCBI Taxonomy" id="578457"/>
    <lineage>
        <taxon>Eukaryota</taxon>
        <taxon>Fungi</taxon>
        <taxon>Dikarya</taxon>
        <taxon>Basidiomycota</taxon>
        <taxon>Agaricomycotina</taxon>
        <taxon>Agaricomycetes</taxon>
        <taxon>Agaricomycetidae</taxon>
        <taxon>Boletales</taxon>
        <taxon>Coniophorineae</taxon>
        <taxon>Serpulaceae</taxon>
        <taxon>Serpula</taxon>
    </lineage>
</organism>
<feature type="domain" description="DNA2/NAM7 helicase helicase" evidence="6">
    <location>
        <begin position="66"/>
        <end position="136"/>
    </location>
</feature>
<name>F8NID6_SERL9</name>
<evidence type="ECO:0000259" key="6">
    <source>
        <dbReference type="Pfam" id="PF13086"/>
    </source>
</evidence>
<dbReference type="InterPro" id="IPR045055">
    <property type="entry name" value="DNA2/NAM7-like"/>
</dbReference>
<sequence length="366" mass="40878">MTASTHNAVDNVLERFVKVNKSECLLTDDQILRVATDHSKVSKSLQGYTIDARVGDINENNKLHKKAQQRVEAAVIVFTTCTGAGLGTLRKVDFDIVLIDEASQITEPCALIPLVKGCQRAVMVGDHVQLRPTVKSMGKALEYDVSLLERLYTGDTKFGMVKTMLNVQYRFPRELAEFPSQEFYNDKLLSHIEDSQKVLGILQKMPFPWPTRDASIVPTVFVQCSTGETMGSSSKGNEGQAELVARLIPMLKPEVHDQKEELAIAVLSPYTRQIEMLKSLLPSTVACHTIDSFQGRESDIVIFSTVRCNVSGEIGFVEDARRLNVMWTRARLGLIIIGDRETMTMTSELWKRAIGFCTEVFVTRST</sequence>
<keyword evidence="2" id="KW-0547">Nucleotide-binding</keyword>
<protein>
    <submittedName>
        <fullName evidence="8">Putative restrictase</fullName>
    </submittedName>
</protein>
<dbReference type="GO" id="GO:0005694">
    <property type="term" value="C:chromosome"/>
    <property type="evidence" value="ECO:0007669"/>
    <property type="project" value="UniProtKB-ARBA"/>
</dbReference>
<dbReference type="EMBL" id="GL945429">
    <property type="protein sequence ID" value="EGO30083.1"/>
    <property type="molecule type" value="Genomic_DNA"/>
</dbReference>
<evidence type="ECO:0000256" key="5">
    <source>
        <dbReference type="ARBA" id="ARBA00022840"/>
    </source>
</evidence>
<dbReference type="InterPro" id="IPR027417">
    <property type="entry name" value="P-loop_NTPase"/>
</dbReference>
<dbReference type="RefSeq" id="XP_007314325.1">
    <property type="nucleotide sequence ID" value="XM_007314263.1"/>
</dbReference>
<dbReference type="GeneID" id="18817409"/>
<dbReference type="GO" id="GO:0004386">
    <property type="term" value="F:helicase activity"/>
    <property type="evidence" value="ECO:0007669"/>
    <property type="project" value="UniProtKB-KW"/>
</dbReference>
<evidence type="ECO:0000259" key="7">
    <source>
        <dbReference type="Pfam" id="PF13087"/>
    </source>
</evidence>
<dbReference type="SUPFAM" id="SSF52540">
    <property type="entry name" value="P-loop containing nucleoside triphosphate hydrolases"/>
    <property type="match status" value="1"/>
</dbReference>
<dbReference type="OrthoDB" id="6513042at2759"/>
<dbReference type="HOGENOM" id="CLU_001666_0_4_1"/>
<keyword evidence="5" id="KW-0067">ATP-binding</keyword>
<comment type="similarity">
    <text evidence="1">Belongs to the DNA2/NAM7 helicase family.</text>
</comment>
<evidence type="ECO:0000256" key="2">
    <source>
        <dbReference type="ARBA" id="ARBA00022741"/>
    </source>
</evidence>
<gene>
    <name evidence="8" type="ORF">SERLADRAFT_456834</name>
</gene>
<dbReference type="AlphaFoldDB" id="F8NID6"/>